<dbReference type="Pfam" id="PF00733">
    <property type="entry name" value="Asn_synthase"/>
    <property type="match status" value="1"/>
</dbReference>
<evidence type="ECO:0000313" key="6">
    <source>
        <dbReference type="EMBL" id="MFC5552247.1"/>
    </source>
</evidence>
<comment type="catalytic activity">
    <reaction evidence="3">
        <text>L-aspartate + L-glutamine + ATP + H2O = L-asparagine + L-glutamate + AMP + diphosphate + H(+)</text>
        <dbReference type="Rhea" id="RHEA:12228"/>
        <dbReference type="ChEBI" id="CHEBI:15377"/>
        <dbReference type="ChEBI" id="CHEBI:15378"/>
        <dbReference type="ChEBI" id="CHEBI:29985"/>
        <dbReference type="ChEBI" id="CHEBI:29991"/>
        <dbReference type="ChEBI" id="CHEBI:30616"/>
        <dbReference type="ChEBI" id="CHEBI:33019"/>
        <dbReference type="ChEBI" id="CHEBI:58048"/>
        <dbReference type="ChEBI" id="CHEBI:58359"/>
        <dbReference type="ChEBI" id="CHEBI:456215"/>
        <dbReference type="EC" id="6.3.5.4"/>
    </reaction>
</comment>
<dbReference type="EC" id="6.3.5.4" evidence="2"/>
<gene>
    <name evidence="6" type="ORF">ACFPO9_27340</name>
</gene>
<evidence type="ECO:0000256" key="3">
    <source>
        <dbReference type="ARBA" id="ARBA00048741"/>
    </source>
</evidence>
<sequence>MTIFAGACSLHPNQPLPDELLSQLRSAVSRYPTDIPVEYHAPGFLAVKVDIGVFGVSGDICDAAGNATIIAGEPLLSDGEGDDDWTRAKDAAVLHAGACTADVLRRARGTYCGAHHDAASGSTSLFVDKTGVRPLYVWIGPQFAVFASALRILENAALVSKKFDIRGVTEVAAFTYPLADRTPYRDIVMLRAGEHIEFSGGQVKRELYFRWDGPLYENCDYYQSAKRSYQEFIKAIDRRQRRESVAAAFLSGGLDSRAIVGGLRASGREVYTVNYAPDGSQDRVFAKLVADQIGTHHTEIQTSAENVGQGYRKDAVSMWLKKTFSAGPARQAQIVWSGDGGSVGLGHVYMTPQVVEAMKRGPTIEDIKVLTSHLPMRLIRRPFADSLADLPSKGVAEEIAAIDSPDRSRIYHLFLMFNDQRRHLVQHFEDIDLERIELQLPFFDADFLESVIRIPCEWLMLHRFYMDWLAEFPNGLNTIPWQAYPGHIPCTLPSPPGLKYQWTEYYDKKMYVQMRRNMGKNGHRILKQDRFPNHIIDRKLLLVASTLTTFGVRDYSYLIKLAEVYHRYWQISEDVPQAA</sequence>
<proteinExistence type="predicted"/>
<evidence type="ECO:0000256" key="2">
    <source>
        <dbReference type="ARBA" id="ARBA00012737"/>
    </source>
</evidence>
<evidence type="ECO:0000313" key="7">
    <source>
        <dbReference type="Proteomes" id="UP001596086"/>
    </source>
</evidence>
<dbReference type="PANTHER" id="PTHR43284:SF1">
    <property type="entry name" value="ASPARAGINE SYNTHETASE"/>
    <property type="match status" value="1"/>
</dbReference>
<reference evidence="7" key="1">
    <citation type="journal article" date="2019" name="Int. J. Syst. Evol. Microbiol.">
        <title>The Global Catalogue of Microorganisms (GCM) 10K type strain sequencing project: providing services to taxonomists for standard genome sequencing and annotation.</title>
        <authorList>
            <consortium name="The Broad Institute Genomics Platform"/>
            <consortium name="The Broad Institute Genome Sequencing Center for Infectious Disease"/>
            <person name="Wu L."/>
            <person name="Ma J."/>
        </authorList>
    </citation>
    <scope>NUCLEOTIDE SEQUENCE [LARGE SCALE GENOMIC DNA]</scope>
    <source>
        <strain evidence="7">CGMCC 4.5798</strain>
    </source>
</reference>
<evidence type="ECO:0000259" key="4">
    <source>
        <dbReference type="Pfam" id="PF00733"/>
    </source>
</evidence>
<comment type="caution">
    <text evidence="6">The sequence shown here is derived from an EMBL/GenBank/DDBJ whole genome shotgun (WGS) entry which is preliminary data.</text>
</comment>
<protein>
    <recommendedName>
        <fullName evidence="2">asparagine synthase (glutamine-hydrolyzing)</fullName>
        <ecNumber evidence="2">6.3.5.4</ecNumber>
    </recommendedName>
</protein>
<dbReference type="Proteomes" id="UP001596086">
    <property type="component" value="Unassembled WGS sequence"/>
</dbReference>
<keyword evidence="7" id="KW-1185">Reference proteome</keyword>
<comment type="pathway">
    <text evidence="1">Amino-acid biosynthesis; L-asparagine biosynthesis; L-asparagine from L-aspartate (L-Gln route): step 1/1.</text>
</comment>
<evidence type="ECO:0000259" key="5">
    <source>
        <dbReference type="Pfam" id="PF13537"/>
    </source>
</evidence>
<dbReference type="RefSeq" id="WP_379777521.1">
    <property type="nucleotide sequence ID" value="NZ_JBHSMZ010000026.1"/>
</dbReference>
<dbReference type="InterPro" id="IPR014729">
    <property type="entry name" value="Rossmann-like_a/b/a_fold"/>
</dbReference>
<dbReference type="SUPFAM" id="SSF56235">
    <property type="entry name" value="N-terminal nucleophile aminohydrolases (Ntn hydrolases)"/>
    <property type="match status" value="1"/>
</dbReference>
<organism evidence="6 7">
    <name type="scientific">Massilia aerilata</name>
    <dbReference type="NCBI Taxonomy" id="453817"/>
    <lineage>
        <taxon>Bacteria</taxon>
        <taxon>Pseudomonadati</taxon>
        <taxon>Pseudomonadota</taxon>
        <taxon>Betaproteobacteria</taxon>
        <taxon>Burkholderiales</taxon>
        <taxon>Oxalobacteraceae</taxon>
        <taxon>Telluria group</taxon>
        <taxon>Massilia</taxon>
    </lineage>
</organism>
<dbReference type="PANTHER" id="PTHR43284">
    <property type="entry name" value="ASPARAGINE SYNTHETASE (GLUTAMINE-HYDROLYZING)"/>
    <property type="match status" value="1"/>
</dbReference>
<feature type="domain" description="Asparagine synthetase" evidence="4">
    <location>
        <begin position="231"/>
        <end position="309"/>
    </location>
</feature>
<dbReference type="InterPro" id="IPR051786">
    <property type="entry name" value="ASN_synthetase/amidase"/>
</dbReference>
<name>A0ABW0S7N0_9BURK</name>
<dbReference type="InterPro" id="IPR029055">
    <property type="entry name" value="Ntn_hydrolases_N"/>
</dbReference>
<dbReference type="Gene3D" id="3.60.20.10">
    <property type="entry name" value="Glutamine Phosphoribosylpyrophosphate, subunit 1, domain 1"/>
    <property type="match status" value="1"/>
</dbReference>
<dbReference type="SUPFAM" id="SSF52402">
    <property type="entry name" value="Adenine nucleotide alpha hydrolases-like"/>
    <property type="match status" value="1"/>
</dbReference>
<evidence type="ECO:0000256" key="1">
    <source>
        <dbReference type="ARBA" id="ARBA00005187"/>
    </source>
</evidence>
<accession>A0ABW0S7N0</accession>
<dbReference type="InterPro" id="IPR001962">
    <property type="entry name" value="Asn_synthase"/>
</dbReference>
<dbReference type="InterPro" id="IPR017932">
    <property type="entry name" value="GATase_2_dom"/>
</dbReference>
<dbReference type="EMBL" id="JBHSMZ010000026">
    <property type="protein sequence ID" value="MFC5552247.1"/>
    <property type="molecule type" value="Genomic_DNA"/>
</dbReference>
<feature type="domain" description="Glutamine amidotransferase type-2" evidence="5">
    <location>
        <begin position="86"/>
        <end position="154"/>
    </location>
</feature>
<dbReference type="Pfam" id="PF13537">
    <property type="entry name" value="GATase_7"/>
    <property type="match status" value="1"/>
</dbReference>
<dbReference type="Gene3D" id="3.40.50.620">
    <property type="entry name" value="HUPs"/>
    <property type="match status" value="1"/>
</dbReference>